<dbReference type="GO" id="GO:0003677">
    <property type="term" value="F:DNA binding"/>
    <property type="evidence" value="ECO:0007669"/>
    <property type="project" value="UniProtKB-KW"/>
</dbReference>
<comment type="catalytic activity">
    <reaction evidence="8">
        <text>Couples ATP hydrolysis with the unwinding of duplex DNA by translocating in the 3'-5' direction.</text>
        <dbReference type="EC" id="5.6.2.4"/>
    </reaction>
</comment>
<dbReference type="SUPFAM" id="SSF52540">
    <property type="entry name" value="P-loop containing nucleoside triphosphate hydrolases"/>
    <property type="match status" value="2"/>
</dbReference>
<dbReference type="InterPro" id="IPR014017">
    <property type="entry name" value="DNA_helicase_UvrD-like_C"/>
</dbReference>
<dbReference type="GO" id="GO:0005737">
    <property type="term" value="C:cytoplasm"/>
    <property type="evidence" value="ECO:0007669"/>
    <property type="project" value="TreeGrafter"/>
</dbReference>
<evidence type="ECO:0000256" key="8">
    <source>
        <dbReference type="ARBA" id="ARBA00034617"/>
    </source>
</evidence>
<keyword evidence="7" id="KW-0413">Isomerase</keyword>
<dbReference type="GO" id="GO:0000724">
    <property type="term" value="P:double-strand break repair via homologous recombination"/>
    <property type="evidence" value="ECO:0007669"/>
    <property type="project" value="TreeGrafter"/>
</dbReference>
<dbReference type="Pfam" id="PF00580">
    <property type="entry name" value="UvrD-helicase"/>
    <property type="match status" value="2"/>
</dbReference>
<dbReference type="GO" id="GO:0016787">
    <property type="term" value="F:hydrolase activity"/>
    <property type="evidence" value="ECO:0007669"/>
    <property type="project" value="UniProtKB-UniRule"/>
</dbReference>
<dbReference type="Gene3D" id="3.30.420.10">
    <property type="entry name" value="Ribonuclease H-like superfamily/Ribonuclease H"/>
    <property type="match status" value="1"/>
</dbReference>
<keyword evidence="5 10" id="KW-0067">ATP-binding</keyword>
<dbReference type="Proteomes" id="UP001168478">
    <property type="component" value="Unassembled WGS sequence"/>
</dbReference>
<comment type="caution">
    <text evidence="14">The sequence shown here is derived from an EMBL/GenBank/DDBJ whole genome shotgun (WGS) entry which is preliminary data.</text>
</comment>
<evidence type="ECO:0000256" key="3">
    <source>
        <dbReference type="ARBA" id="ARBA00022801"/>
    </source>
</evidence>
<dbReference type="SUPFAM" id="SSF53098">
    <property type="entry name" value="Ribonuclease H-like"/>
    <property type="match status" value="1"/>
</dbReference>
<dbReference type="PROSITE" id="PS51194">
    <property type="entry name" value="HELICASE_CTER"/>
    <property type="match status" value="1"/>
</dbReference>
<evidence type="ECO:0000313" key="15">
    <source>
        <dbReference type="Proteomes" id="UP001168478"/>
    </source>
</evidence>
<dbReference type="CDD" id="cd17932">
    <property type="entry name" value="DEXQc_UvrD"/>
    <property type="match status" value="1"/>
</dbReference>
<protein>
    <recommendedName>
        <fullName evidence="9">DNA 3'-5' helicase</fullName>
        <ecNumber evidence="9">5.6.2.4</ecNumber>
    </recommendedName>
</protein>
<reference evidence="14" key="1">
    <citation type="submission" date="2023-06" db="EMBL/GenBank/DDBJ databases">
        <authorList>
            <person name="Zeman M."/>
            <person name="Kubasova T."/>
            <person name="Jahodarova E."/>
            <person name="Nykrynova M."/>
            <person name="Rychlik I."/>
        </authorList>
    </citation>
    <scope>NUCLEOTIDE SEQUENCE</scope>
    <source>
        <strain evidence="14">ET15</strain>
    </source>
</reference>
<name>A0AAW7JLV9_9BACT</name>
<dbReference type="EMBL" id="JAUEIF010000009">
    <property type="protein sequence ID" value="MDN0025822.1"/>
    <property type="molecule type" value="Genomic_DNA"/>
</dbReference>
<dbReference type="InterPro" id="IPR027417">
    <property type="entry name" value="P-loop_NTPase"/>
</dbReference>
<dbReference type="InterPro" id="IPR001650">
    <property type="entry name" value="Helicase_C-like"/>
</dbReference>
<organism evidence="14 15">
    <name type="scientific">Leyella lascolaii</name>
    <dbReference type="NCBI Taxonomy" id="1776379"/>
    <lineage>
        <taxon>Bacteria</taxon>
        <taxon>Pseudomonadati</taxon>
        <taxon>Bacteroidota</taxon>
        <taxon>Bacteroidia</taxon>
        <taxon>Bacteroidales</taxon>
        <taxon>Prevotellaceae</taxon>
        <taxon>Leyella</taxon>
    </lineage>
</organism>
<dbReference type="CDD" id="cd17920">
    <property type="entry name" value="DEXHc_RecQ"/>
    <property type="match status" value="1"/>
</dbReference>
<reference evidence="14" key="2">
    <citation type="submission" date="2023-08" db="EMBL/GenBank/DDBJ databases">
        <title>Identification and characterization of horizontal gene transfer across gut microbiota members of farm animals based on homology search.</title>
        <authorList>
            <person name="Schwarzerova J."/>
            <person name="Nykrynova M."/>
            <person name="Jureckova K."/>
            <person name="Cejkova D."/>
            <person name="Rychlik I."/>
        </authorList>
    </citation>
    <scope>NUCLEOTIDE SEQUENCE</scope>
    <source>
        <strain evidence="14">ET15</strain>
    </source>
</reference>
<proteinExistence type="inferred from homology"/>
<evidence type="ECO:0000313" key="14">
    <source>
        <dbReference type="EMBL" id="MDN0025822.1"/>
    </source>
</evidence>
<evidence type="ECO:0000259" key="12">
    <source>
        <dbReference type="PROSITE" id="PS51194"/>
    </source>
</evidence>
<dbReference type="SMART" id="SM00487">
    <property type="entry name" value="DEXDc"/>
    <property type="match status" value="2"/>
</dbReference>
<feature type="binding site" evidence="10">
    <location>
        <begin position="2141"/>
        <end position="2148"/>
    </location>
    <ligand>
        <name>ATP</name>
        <dbReference type="ChEBI" id="CHEBI:30616"/>
    </ligand>
</feature>
<dbReference type="InterPro" id="IPR004589">
    <property type="entry name" value="DNA_helicase_ATP-dep_RecQ"/>
</dbReference>
<keyword evidence="6" id="KW-0238">DNA-binding</keyword>
<dbReference type="InterPro" id="IPR014001">
    <property type="entry name" value="Helicase_ATP-bd"/>
</dbReference>
<feature type="domain" description="Helicase ATP-binding" evidence="11">
    <location>
        <begin position="1291"/>
        <end position="1473"/>
    </location>
</feature>
<dbReference type="RefSeq" id="WP_289836577.1">
    <property type="nucleotide sequence ID" value="NZ_JAUEIF010000009.1"/>
</dbReference>
<dbReference type="PROSITE" id="PS51192">
    <property type="entry name" value="HELICASE_ATP_BIND_1"/>
    <property type="match status" value="1"/>
</dbReference>
<dbReference type="PANTHER" id="PTHR13710">
    <property type="entry name" value="DNA HELICASE RECQ FAMILY MEMBER"/>
    <property type="match status" value="1"/>
</dbReference>
<keyword evidence="3 10" id="KW-0378">Hydrolase</keyword>
<dbReference type="InterPro" id="IPR011545">
    <property type="entry name" value="DEAD/DEAH_box_helicase_dom"/>
</dbReference>
<dbReference type="InterPro" id="IPR014016">
    <property type="entry name" value="UvrD-like_ATP-bd"/>
</dbReference>
<dbReference type="InterPro" id="IPR012337">
    <property type="entry name" value="RNaseH-like_sf"/>
</dbReference>
<dbReference type="InterPro" id="IPR036397">
    <property type="entry name" value="RNaseH_sf"/>
</dbReference>
<gene>
    <name evidence="14" type="ORF">QVN84_09880</name>
</gene>
<accession>A0AAW7JLV9</accession>
<dbReference type="NCBIfam" id="TIGR00614">
    <property type="entry name" value="recQ_fam"/>
    <property type="match status" value="1"/>
</dbReference>
<dbReference type="GO" id="GO:0009378">
    <property type="term" value="F:four-way junction helicase activity"/>
    <property type="evidence" value="ECO:0007669"/>
    <property type="project" value="TreeGrafter"/>
</dbReference>
<evidence type="ECO:0000256" key="6">
    <source>
        <dbReference type="ARBA" id="ARBA00023125"/>
    </source>
</evidence>
<feature type="domain" description="UvrD-like helicase ATP-binding" evidence="13">
    <location>
        <begin position="2120"/>
        <end position="2565"/>
    </location>
</feature>
<dbReference type="GO" id="GO:0043138">
    <property type="term" value="F:3'-5' DNA helicase activity"/>
    <property type="evidence" value="ECO:0007669"/>
    <property type="project" value="UniProtKB-EC"/>
</dbReference>
<evidence type="ECO:0000256" key="9">
    <source>
        <dbReference type="ARBA" id="ARBA00034808"/>
    </source>
</evidence>
<evidence type="ECO:0000259" key="11">
    <source>
        <dbReference type="PROSITE" id="PS51192"/>
    </source>
</evidence>
<keyword evidence="4 10" id="KW-0347">Helicase</keyword>
<evidence type="ECO:0000256" key="4">
    <source>
        <dbReference type="ARBA" id="ARBA00022806"/>
    </source>
</evidence>
<dbReference type="Gene3D" id="3.40.50.300">
    <property type="entry name" value="P-loop containing nucleotide triphosphate hydrolases"/>
    <property type="match status" value="4"/>
</dbReference>
<comment type="similarity">
    <text evidence="1">Belongs to the helicase family. RecQ subfamily.</text>
</comment>
<dbReference type="Pfam" id="PF00271">
    <property type="entry name" value="Helicase_C"/>
    <property type="match status" value="1"/>
</dbReference>
<evidence type="ECO:0000256" key="5">
    <source>
        <dbReference type="ARBA" id="ARBA00022840"/>
    </source>
</evidence>
<evidence type="ECO:0000256" key="1">
    <source>
        <dbReference type="ARBA" id="ARBA00005446"/>
    </source>
</evidence>
<evidence type="ECO:0000259" key="13">
    <source>
        <dbReference type="PROSITE" id="PS51198"/>
    </source>
</evidence>
<evidence type="ECO:0000256" key="7">
    <source>
        <dbReference type="ARBA" id="ARBA00023235"/>
    </source>
</evidence>
<evidence type="ECO:0000256" key="10">
    <source>
        <dbReference type="PROSITE-ProRule" id="PRU00560"/>
    </source>
</evidence>
<dbReference type="PANTHER" id="PTHR13710:SF105">
    <property type="entry name" value="ATP-DEPENDENT DNA HELICASE Q1"/>
    <property type="match status" value="1"/>
</dbReference>
<dbReference type="GO" id="GO:0005694">
    <property type="term" value="C:chromosome"/>
    <property type="evidence" value="ECO:0007669"/>
    <property type="project" value="TreeGrafter"/>
</dbReference>
<sequence>MRQELYIKSELIVNHIELTDLDLSDLPPYPIIEEKKVQPRYVGIVSRCRQLDNYAFVITNAYGINNSLSPHSPVQLYLDKSQWKDTPSLQEDMWITFELKKQPNRERHAAVNAKYLSSTIEDYDICRNYLGLYYIISGIVNRKRVNESIRAAIVEMFFRKAEDRQLVINYYHQKGSLDSEEWELLLSNMTTEERESFALDINTSEPSATLRVYLYKYLNSIEWIKHPNFIAGFTSNSVIRKTLNLLMDCFKSDEDKQEWIDYVINADNVSDKLLVELFIETSNIDFYNNIKDKKIIPTIISNDKEKIKDYFLFCMSFMAKPELDSIVDTFDFDVFIDAMKLMNEDECLQFVCRLSENKALQIISDERLWEFDLSNKLMSSKEGRILILSGIYAKKSNDYDEWDNYLSQLSEEELESFVLDAKCVKPTAELRFCLYKYTKKLDWLKHPSVISLINNPNSKSEISLKQIVNTFHSEDDKNDWVVYTKDSSISNVSIKSELFYLTENTELYRAIEDKSIIIDHMNEAGVQEVKKFLKFCYLNLNDDEFDKVISGLNNDKLLDGLKKMSSDDSYQFVSRLPEAKAIEIVTGEEFKGSKLFTTYIGQKWDSIKGEMPYCVFDLESDGNTIKEFAFLAEDNMRPYTGEDQINSLFRKLKKSSIIVGHNIKLWDLPILNKKGLQIPESTFVWDTLEIEILLNPCRYAYSLHTEHNAEADTKLTNELFWNQLYRLSTDDSLVEQLREVLPENIEKIISSLRVDYFAQYFRITANLERQFFQELRPLSDELIKQLSKIAAIPESEATLLIAPSNLWARLAQYIPLSFPGAMAFEAYRSIDINAIKEKPVNGIIRQAILERFCVVSRTPVLENLAQYLRVVDSESGKISFAEEELQDYLSYFRSHIDCIDVNSFEDDKVLTKDYKHIYIIGSELEDRVHKCRVCDNKTFADLIACGSKLPFTMASTNYAPIKGDEIRKLGITKPGLAANIWVEREQNGQFAFYLNYQYQAYRKCFLDHFKPKPQIIKWKFSGKDYGHINLTQVSRNRTADMVMRVNSSTTQRSKYWLFQIALLSKIHEANKELPIVYVINDRKEIEKLTEYAVAQGFFIPSNGNGFRKLEYIGNHANGMVIISKQEFIDGVGSYRTDKPFCYVWDNMDIDRYMLMWDKLPFDDDLEEDADDERDDKVHHTTPRQCIHAAWPIYENYCSLVMANSEATQFYIIDPHFDDYEDIANSCQAQSFKVDLWETDSEYNDALVNSSQYFDDSRGKEEDIDTITALELIRKHFIGEHKWKPTQEEVLPYMWEKRGDCIVSMPTGEGKSVCFQGPALYKASTTKKLSLVITPLRALMQDQVEDLQKKGFVTNVDYLSGDRQRPEVENIYRKIRSGEIALLYITPERFRVKSFMNVLFQRMEMDGGLEYVIFDEAHCISQWGQEFRPDYRNAVLTCIELRKQFDFMFALFSATVTTQVESDIRSFLPDIQRLGQSAEDYNPIRQHIGISFSLTEHEDDARIHEIVQFIENKKIDFSLSCMIVFCRTHRQCEETADALSELALKSAPDSILNKCIDKIGFYHAGLDAGLRNDVYEQFKRKEGVDPLYILCATKAFGMGMDIPNVHYIVHYSPPSVLEDYLQEVGRAGRDEKQYKLAFEDGKEKIPALCLTSKEDFRKLKELLVKSQMSWSNLTDAKDKIVEYINRFQTIEQTKTEPIVVPFSVWVKNAEDFNDTTASRLAFHWLDHIGYIKQRYLSQACIDITVNDNSRKSTSLKRNPVYLYIEKQAQGEGQRSLISMKDMRSGLRMSMPKIMNQIILCMESGLLELNETMNCKLVPRRFCEANYMVNHDRNDFALHIIFEGLRNLLSECKQGKVRLIGQDEREQIYKHLMDDVIYDDIIDENGVKYMPWKSEVDNPPKLAVTKFETFRKNIITRMGSQMFTLLNYLPMVSYKVENLDDDVICQIKLKNNEWQNYLDQLEKDCLTMIKFVVEKTEEFCWAKVIIDLGWTKKGYRYFEDLLSILYHLAYVEHSPLMKNGIEVLATESTITEIPDGLSEESSMFSFRKEFDDNERIKKVRLSCMDIFTNVKKEEQGSFIQRYFQSKNYEDYLSLAGDYVPEGSDIMSELTEEALKAEEAKLENNEEQKKIYEQPTNKDVNVLAGPGAGKTHVLTLRCARLIYKEHVDPSHLLVLAYNRAVVVELRNRLNNLFTKLGMSRIAHQLNVYTFHALAKKCLGKKLDSISTELWENEFFNYLNKHVRDFKARFPNIEYVLVDEFQDITTIRLDSLLRIHRIFPDARFFTIGDINQSIYGFDRVPKDNFGRNIVLQPEKYAEVLDPRPYYQKLDREIKPEQLSMFTNYRSYQKILDKASEFIQEGRMPVSAPSIMKYEPTEPYVEEYDSIKNKGRVWFNDIVNIVNWAKEQNNKAEQIQDNDVLKKIRHIDTIAVFFRTNNEVYRGYSKIKTSLPKDVRIRIQGESLGEFWREREIYYLVDTLNRYANQKIDMRNNKTANGIKEFLKKKMHDSPSWDSYTLDIAYTLVLNYMDSIRSDYDSHTWKDLADYIIDIASRDDAGQVYKIYENYRKQRILQETPLTVVLTSMHKVKGLEFDVVITTPSFAGLPLRPHREYEKGENPNVDDLADMNEERRLMFVAYTRAKKRLIIYKAERERALSQSSIYIAPDYPALRYTEPKPGLDKYYLSYTAQSRIFENVDSYVLNQIKKDDPVHIVRDQYGNYFIVHNGHYIGRLSSRSTIRYRAEVDGKTLLNDFFVSNVFVWTYEDTLASDGANNTDFAARWSPEAKQQGYINIVQIAGFGTPNP</sequence>
<keyword evidence="2 10" id="KW-0547">Nucleotide-binding</keyword>
<dbReference type="Pfam" id="PF13361">
    <property type="entry name" value="UvrD_C"/>
    <property type="match status" value="1"/>
</dbReference>
<feature type="domain" description="Helicase C-terminal" evidence="12">
    <location>
        <begin position="1501"/>
        <end position="1687"/>
    </location>
</feature>
<dbReference type="SMART" id="SM00490">
    <property type="entry name" value="HELICc"/>
    <property type="match status" value="1"/>
</dbReference>
<dbReference type="Pfam" id="PF00270">
    <property type="entry name" value="DEAD"/>
    <property type="match status" value="1"/>
</dbReference>
<dbReference type="GO" id="GO:0005524">
    <property type="term" value="F:ATP binding"/>
    <property type="evidence" value="ECO:0007669"/>
    <property type="project" value="UniProtKB-UniRule"/>
</dbReference>
<dbReference type="EC" id="5.6.2.4" evidence="9"/>
<dbReference type="PROSITE" id="PS51198">
    <property type="entry name" value="UVRD_HELICASE_ATP_BIND"/>
    <property type="match status" value="1"/>
</dbReference>
<evidence type="ECO:0000256" key="2">
    <source>
        <dbReference type="ARBA" id="ARBA00022741"/>
    </source>
</evidence>